<accession>A0A6G5QJU5</accession>
<evidence type="ECO:0000313" key="2">
    <source>
        <dbReference type="Proteomes" id="UP000502377"/>
    </source>
</evidence>
<name>A0A6G5QJU5_CAMRE</name>
<protein>
    <submittedName>
        <fullName evidence="1">DsbI-accessory protein Dba</fullName>
    </submittedName>
</protein>
<dbReference type="KEGG" id="crx:CRECT_0199"/>
<reference evidence="1 2" key="1">
    <citation type="submission" date="2016-07" db="EMBL/GenBank/DDBJ databases">
        <title>Comparative genomics of the Campylobacter concisus group.</title>
        <authorList>
            <person name="Miller W.G."/>
            <person name="Yee E."/>
            <person name="Chapman M.H."/>
            <person name="Huynh S."/>
            <person name="Bono J.L."/>
            <person name="On S.L.W."/>
            <person name="StLeger J."/>
            <person name="Foster G."/>
            <person name="Parker C.T."/>
        </authorList>
    </citation>
    <scope>NUCLEOTIDE SEQUENCE [LARGE SCALE GENOMIC DNA]</scope>
    <source>
        <strain evidence="1 2">ATCC 33238</strain>
    </source>
</reference>
<gene>
    <name evidence="1" type="primary">dba</name>
    <name evidence="1" type="ORF">CRECT_0199</name>
</gene>
<dbReference type="EMBL" id="CP012543">
    <property type="protein sequence ID" value="QCD45899.1"/>
    <property type="molecule type" value="Genomic_DNA"/>
</dbReference>
<sequence>MEFLQLLLVLVAVIIIIAKPQKEKIAFGLVVVAWLFMAYLYVGHKSGNLLTAINL</sequence>
<organism evidence="1 2">
    <name type="scientific">Campylobacter rectus</name>
    <name type="common">Wolinella recta</name>
    <dbReference type="NCBI Taxonomy" id="203"/>
    <lineage>
        <taxon>Bacteria</taxon>
        <taxon>Pseudomonadati</taxon>
        <taxon>Campylobacterota</taxon>
        <taxon>Epsilonproteobacteria</taxon>
        <taxon>Campylobacterales</taxon>
        <taxon>Campylobacteraceae</taxon>
        <taxon>Campylobacter</taxon>
    </lineage>
</organism>
<dbReference type="RefSeq" id="WP_004319779.1">
    <property type="nucleotide sequence ID" value="NZ_CAJPTG010000088.1"/>
</dbReference>
<proteinExistence type="predicted"/>
<dbReference type="Proteomes" id="UP000502377">
    <property type="component" value="Chromosome"/>
</dbReference>
<evidence type="ECO:0000313" key="1">
    <source>
        <dbReference type="EMBL" id="QCD45899.1"/>
    </source>
</evidence>
<dbReference type="AlphaFoldDB" id="A0A6G5QJU5"/>